<evidence type="ECO:0000313" key="1">
    <source>
        <dbReference type="EMBL" id="MED6191389.1"/>
    </source>
</evidence>
<gene>
    <name evidence="1" type="ORF">PIB30_115985</name>
</gene>
<evidence type="ECO:0000313" key="2">
    <source>
        <dbReference type="Proteomes" id="UP001341840"/>
    </source>
</evidence>
<name>A0ABU6WZU4_9FABA</name>
<keyword evidence="2" id="KW-1185">Reference proteome</keyword>
<proteinExistence type="predicted"/>
<sequence length="73" mass="7922">MGATSRRFSTDLPAAPVEDSTFVEAWKKVSPNVEAPKTPLAYMKPRPATPTSLPSKLTVNFVLPYASELSAKE</sequence>
<feature type="non-terminal residue" evidence="1">
    <location>
        <position position="73"/>
    </location>
</feature>
<organism evidence="1 2">
    <name type="scientific">Stylosanthes scabra</name>
    <dbReference type="NCBI Taxonomy" id="79078"/>
    <lineage>
        <taxon>Eukaryota</taxon>
        <taxon>Viridiplantae</taxon>
        <taxon>Streptophyta</taxon>
        <taxon>Embryophyta</taxon>
        <taxon>Tracheophyta</taxon>
        <taxon>Spermatophyta</taxon>
        <taxon>Magnoliopsida</taxon>
        <taxon>eudicotyledons</taxon>
        <taxon>Gunneridae</taxon>
        <taxon>Pentapetalae</taxon>
        <taxon>rosids</taxon>
        <taxon>fabids</taxon>
        <taxon>Fabales</taxon>
        <taxon>Fabaceae</taxon>
        <taxon>Papilionoideae</taxon>
        <taxon>50 kb inversion clade</taxon>
        <taxon>dalbergioids sensu lato</taxon>
        <taxon>Dalbergieae</taxon>
        <taxon>Pterocarpus clade</taxon>
        <taxon>Stylosanthes</taxon>
    </lineage>
</organism>
<comment type="caution">
    <text evidence="1">The sequence shown here is derived from an EMBL/GenBank/DDBJ whole genome shotgun (WGS) entry which is preliminary data.</text>
</comment>
<dbReference type="EMBL" id="JASCZI010196381">
    <property type="protein sequence ID" value="MED6191389.1"/>
    <property type="molecule type" value="Genomic_DNA"/>
</dbReference>
<reference evidence="1 2" key="1">
    <citation type="journal article" date="2023" name="Plants (Basel)">
        <title>Bridging the Gap: Combining Genomics and Transcriptomics Approaches to Understand Stylosanthes scabra, an Orphan Legume from the Brazilian Caatinga.</title>
        <authorList>
            <person name="Ferreira-Neto J.R.C."/>
            <person name="da Silva M.D."/>
            <person name="Binneck E."/>
            <person name="de Melo N.F."/>
            <person name="da Silva R.H."/>
            <person name="de Melo A.L.T.M."/>
            <person name="Pandolfi V."/>
            <person name="Bustamante F.O."/>
            <person name="Brasileiro-Vidal A.C."/>
            <person name="Benko-Iseppon A.M."/>
        </authorList>
    </citation>
    <scope>NUCLEOTIDE SEQUENCE [LARGE SCALE GENOMIC DNA]</scope>
    <source>
        <tissue evidence="1">Leaves</tissue>
    </source>
</reference>
<protein>
    <submittedName>
        <fullName evidence="1">Uncharacterized protein</fullName>
    </submittedName>
</protein>
<dbReference type="Proteomes" id="UP001341840">
    <property type="component" value="Unassembled WGS sequence"/>
</dbReference>
<accession>A0ABU6WZU4</accession>